<dbReference type="EMBL" id="CP163431">
    <property type="protein sequence ID" value="XDQ01740.1"/>
    <property type="molecule type" value="Genomic_DNA"/>
</dbReference>
<name>A0AB39M6M4_9ACTN</name>
<dbReference type="RefSeq" id="WP_369188052.1">
    <property type="nucleotide sequence ID" value="NZ_CP163431.1"/>
</dbReference>
<protein>
    <submittedName>
        <fullName evidence="1">Uncharacterized protein</fullName>
    </submittedName>
</protein>
<reference evidence="1" key="1">
    <citation type="submission" date="2024-07" db="EMBL/GenBank/DDBJ databases">
        <authorList>
            <person name="Yu S.T."/>
        </authorList>
    </citation>
    <scope>NUCLEOTIDE SEQUENCE</scope>
    <source>
        <strain evidence="1">R08</strain>
    </source>
</reference>
<evidence type="ECO:0000313" key="1">
    <source>
        <dbReference type="EMBL" id="XDQ01740.1"/>
    </source>
</evidence>
<proteinExistence type="predicted"/>
<gene>
    <name evidence="1" type="ORF">AB5J58_16750</name>
</gene>
<dbReference type="AlphaFoldDB" id="A0AB39M6M4"/>
<organism evidence="1">
    <name type="scientific">Streptomyces sp. R08</name>
    <dbReference type="NCBI Taxonomy" id="3238624"/>
    <lineage>
        <taxon>Bacteria</taxon>
        <taxon>Bacillati</taxon>
        <taxon>Actinomycetota</taxon>
        <taxon>Actinomycetes</taxon>
        <taxon>Kitasatosporales</taxon>
        <taxon>Streptomycetaceae</taxon>
        <taxon>Streptomyces</taxon>
    </lineage>
</organism>
<accession>A0AB39M6M4</accession>
<sequence length="86" mass="8719">MPLPSQARTRMLAGFALPATPYVRLADQGARDVGAVTVAVRDGGAVSHGVEAGRGAPAEFGVPVLDAGVEAVRRHPAPVPTAVKLP</sequence>